<evidence type="ECO:0000313" key="1">
    <source>
        <dbReference type="EMBL" id="UGO50805.1"/>
    </source>
</evidence>
<accession>A0AAE9CDI7</accession>
<gene>
    <name evidence="1" type="ORF">SOPHRITA_214</name>
</gene>
<proteinExistence type="predicted"/>
<evidence type="ECO:0000313" key="2">
    <source>
        <dbReference type="Proteomes" id="UP000827460"/>
    </source>
</evidence>
<name>A0AAE9CDI7_9CAUD</name>
<dbReference type="EMBL" id="OK499991">
    <property type="protein sequence ID" value="UGO50805.1"/>
    <property type="molecule type" value="Genomic_DNA"/>
</dbReference>
<reference evidence="1" key="1">
    <citation type="submission" date="2021-10" db="EMBL/GenBank/DDBJ databases">
        <authorList>
            <person name="Lavering E.D."/>
            <person name="James R."/>
            <person name="Fairholm J.D."/>
            <person name="Ogilvie B.H."/>
            <person name="Thurgood T.L."/>
            <person name="Robison R.A."/>
            <person name="Grose J.H."/>
        </authorList>
    </citation>
    <scope>NUCLEOTIDE SEQUENCE</scope>
</reference>
<dbReference type="Proteomes" id="UP000827460">
    <property type="component" value="Segment"/>
</dbReference>
<protein>
    <submittedName>
        <fullName evidence="1">Structural protein</fullName>
    </submittedName>
</protein>
<sequence>MVMKIDTLSNNVVRIMTAIAQNEGIRRMLIHDVSDPFSTSLPDVDANILINPAHEKCRIKPYPFDTDAQVVNGSFIRVYYNDGRFDKSETILESTFHIDIIVAKELWLIKGGKIRPYEIMDRIIDMIGARAVGTGIKLNIDGFAHMAVNTKFDAIRLYSEYMSVEV</sequence>
<organism evidence="1 2">
    <name type="scientific">Bacillus phage vB_BanS_Sophrita</name>
    <dbReference type="NCBI Taxonomy" id="2894790"/>
    <lineage>
        <taxon>Viruses</taxon>
        <taxon>Duplodnaviria</taxon>
        <taxon>Heunggongvirae</taxon>
        <taxon>Uroviricota</taxon>
        <taxon>Caudoviricetes</taxon>
        <taxon>Joanripponvirinae</taxon>
        <taxon>Sophritavirus</taxon>
        <taxon>Sophritavirus sophrita</taxon>
    </lineage>
</organism>
<keyword evidence="2" id="KW-1185">Reference proteome</keyword>